<dbReference type="Pfam" id="PF00534">
    <property type="entry name" value="Glycos_transf_1"/>
    <property type="match status" value="1"/>
</dbReference>
<dbReference type="Gene3D" id="3.40.50.2000">
    <property type="entry name" value="Glycogen Phosphorylase B"/>
    <property type="match status" value="2"/>
</dbReference>
<evidence type="ECO:0000259" key="1">
    <source>
        <dbReference type="Pfam" id="PF00534"/>
    </source>
</evidence>
<proteinExistence type="predicted"/>
<protein>
    <submittedName>
        <fullName evidence="2">Glycosyltransferase</fullName>
    </submittedName>
</protein>
<feature type="domain" description="Glycosyl transferase family 1" evidence="1">
    <location>
        <begin position="191"/>
        <end position="332"/>
    </location>
</feature>
<dbReference type="AlphaFoldDB" id="A0A6M0SDN9"/>
<keyword evidence="2" id="KW-0808">Transferase</keyword>
<accession>A0A6M0SDN9</accession>
<dbReference type="PANTHER" id="PTHR12526">
    <property type="entry name" value="GLYCOSYLTRANSFERASE"/>
    <property type="match status" value="1"/>
</dbReference>
<dbReference type="GO" id="GO:0016757">
    <property type="term" value="F:glycosyltransferase activity"/>
    <property type="evidence" value="ECO:0007669"/>
    <property type="project" value="InterPro"/>
</dbReference>
<reference evidence="2 3" key="1">
    <citation type="journal article" date="2020" name="Microb. Ecol.">
        <title>Ecogenomics of the Marine Benthic Filamentous Cyanobacterium Adonisia.</title>
        <authorList>
            <person name="Walter J.M."/>
            <person name="Coutinho F.H."/>
            <person name="Leomil L."/>
            <person name="Hargreaves P.I."/>
            <person name="Campeao M.E."/>
            <person name="Vieira V.V."/>
            <person name="Silva B.S."/>
            <person name="Fistarol G.O."/>
            <person name="Salomon P.S."/>
            <person name="Sawabe T."/>
            <person name="Mino S."/>
            <person name="Hosokawa M."/>
            <person name="Miyashita H."/>
            <person name="Maruyama F."/>
            <person name="van Verk M.C."/>
            <person name="Dutilh B.E."/>
            <person name="Thompson C.C."/>
            <person name="Thompson F.L."/>
        </authorList>
    </citation>
    <scope>NUCLEOTIDE SEQUENCE [LARGE SCALE GENOMIC DNA]</scope>
    <source>
        <strain evidence="2 3">CCMR0082</strain>
    </source>
</reference>
<gene>
    <name evidence="2" type="ORF">D0962_24050</name>
</gene>
<organism evidence="2 3">
    <name type="scientific">Adonisia turfae CCMR0082</name>
    <dbReference type="NCBI Taxonomy" id="2304604"/>
    <lineage>
        <taxon>Bacteria</taxon>
        <taxon>Bacillati</taxon>
        <taxon>Cyanobacteriota</taxon>
        <taxon>Adonisia</taxon>
        <taxon>Adonisia turfae</taxon>
    </lineage>
</organism>
<dbReference type="SUPFAM" id="SSF53756">
    <property type="entry name" value="UDP-Glycosyltransferase/glycogen phosphorylase"/>
    <property type="match status" value="1"/>
</dbReference>
<comment type="caution">
    <text evidence="2">The sequence shown here is derived from an EMBL/GenBank/DDBJ whole genome shotgun (WGS) entry which is preliminary data.</text>
</comment>
<dbReference type="Proteomes" id="UP000473574">
    <property type="component" value="Unassembled WGS sequence"/>
</dbReference>
<sequence length="384" mass="43323">MKILLAGILGGHGGIQNHLRWLAKALGEEKIETLALSLESAYSPPVDECFLRGFWNENVQLRLSPYKNDCSTKILSRVSHLQGIIKIIDEFNPDIYVAVGTGWNLFIPSLLSRAKPIQIFHEVMSGYTNGWQDSRWCARLWFDEIIGQSATVAQTFSQEFGWRKSISALPALPEPLEITATLPQATQKIVPKGSAKAAVFSRLAPHKQAFWLVRQWHILKDYLSELHIHGSGAEEILIRNYIAEQGIGEQVKCFGRYPEGQAYVDMLSSYDLTLLPTIGWEGAPLVLLESMACGVPFLAYGVGGIPDYGQNNPDVWVVKPNATDFFEGLEQITTALERGEIDQKRLQRFYLDHYSYGVLKKTWLNYFENIYQVKQHNGVMSFVP</sequence>
<dbReference type="EMBL" id="QZCE01000002">
    <property type="protein sequence ID" value="NEZ65792.1"/>
    <property type="molecule type" value="Genomic_DNA"/>
</dbReference>
<evidence type="ECO:0000313" key="2">
    <source>
        <dbReference type="EMBL" id="NEZ65792.1"/>
    </source>
</evidence>
<dbReference type="RefSeq" id="WP_163667195.1">
    <property type="nucleotide sequence ID" value="NZ_QZCE01000002.1"/>
</dbReference>
<dbReference type="InterPro" id="IPR001296">
    <property type="entry name" value="Glyco_trans_1"/>
</dbReference>
<name>A0A6M0SDN9_9CYAN</name>
<evidence type="ECO:0000313" key="3">
    <source>
        <dbReference type="Proteomes" id="UP000473574"/>
    </source>
</evidence>